<gene>
    <name evidence="1" type="ORF">AOQ84DRAFT_435915</name>
</gene>
<protein>
    <submittedName>
        <fullName evidence="1">Uncharacterized protein</fullName>
    </submittedName>
</protein>
<evidence type="ECO:0000313" key="1">
    <source>
        <dbReference type="EMBL" id="OCL14085.1"/>
    </source>
</evidence>
<organism evidence="1 2">
    <name type="scientific">Glonium stellatum</name>
    <dbReference type="NCBI Taxonomy" id="574774"/>
    <lineage>
        <taxon>Eukaryota</taxon>
        <taxon>Fungi</taxon>
        <taxon>Dikarya</taxon>
        <taxon>Ascomycota</taxon>
        <taxon>Pezizomycotina</taxon>
        <taxon>Dothideomycetes</taxon>
        <taxon>Pleosporomycetidae</taxon>
        <taxon>Gloniales</taxon>
        <taxon>Gloniaceae</taxon>
        <taxon>Glonium</taxon>
    </lineage>
</organism>
<reference evidence="1 2" key="1">
    <citation type="journal article" date="2016" name="Nat. Commun.">
        <title>Ectomycorrhizal ecology is imprinted in the genome of the dominant symbiotic fungus Cenococcum geophilum.</title>
        <authorList>
            <consortium name="DOE Joint Genome Institute"/>
            <person name="Peter M."/>
            <person name="Kohler A."/>
            <person name="Ohm R.A."/>
            <person name="Kuo A."/>
            <person name="Krutzmann J."/>
            <person name="Morin E."/>
            <person name="Arend M."/>
            <person name="Barry K.W."/>
            <person name="Binder M."/>
            <person name="Choi C."/>
            <person name="Clum A."/>
            <person name="Copeland A."/>
            <person name="Grisel N."/>
            <person name="Haridas S."/>
            <person name="Kipfer T."/>
            <person name="LaButti K."/>
            <person name="Lindquist E."/>
            <person name="Lipzen A."/>
            <person name="Maire R."/>
            <person name="Meier B."/>
            <person name="Mihaltcheva S."/>
            <person name="Molinier V."/>
            <person name="Murat C."/>
            <person name="Poggeler S."/>
            <person name="Quandt C.A."/>
            <person name="Sperisen C."/>
            <person name="Tritt A."/>
            <person name="Tisserant E."/>
            <person name="Crous P.W."/>
            <person name="Henrissat B."/>
            <person name="Nehls U."/>
            <person name="Egli S."/>
            <person name="Spatafora J.W."/>
            <person name="Grigoriev I.V."/>
            <person name="Martin F.M."/>
        </authorList>
    </citation>
    <scope>NUCLEOTIDE SEQUENCE [LARGE SCALE GENOMIC DNA]</scope>
    <source>
        <strain evidence="1 2">CBS 207.34</strain>
    </source>
</reference>
<dbReference type="Proteomes" id="UP000250140">
    <property type="component" value="Unassembled WGS sequence"/>
</dbReference>
<dbReference type="AlphaFoldDB" id="A0A8E2FC24"/>
<sequence>MSFMQRVSSLCCCFGRSRSKRNTISHFHPAIDIYTDLNADPPSSRLATLSLDYGLENNLISRTLVRDVLNMEVQLLDKEGGSIVESSVVTVDGQQVPLQGYVDIQWSINNAPRKIYSTRFYVPEVDNPSFDAKLAQQTIQEYGLLKSRSRRHR</sequence>
<proteinExistence type="predicted"/>
<accession>A0A8E2FC24</accession>
<keyword evidence="2" id="KW-1185">Reference proteome</keyword>
<name>A0A8E2FC24_9PEZI</name>
<dbReference type="OrthoDB" id="3928654at2759"/>
<evidence type="ECO:0000313" key="2">
    <source>
        <dbReference type="Proteomes" id="UP000250140"/>
    </source>
</evidence>
<dbReference type="EMBL" id="KV748622">
    <property type="protein sequence ID" value="OCL14085.1"/>
    <property type="molecule type" value="Genomic_DNA"/>
</dbReference>